<keyword evidence="1" id="KW-0812">Transmembrane</keyword>
<dbReference type="Proteomes" id="UP001595476">
    <property type="component" value="Unassembled WGS sequence"/>
</dbReference>
<dbReference type="InterPro" id="IPR021484">
    <property type="entry name" value="DUF3137"/>
</dbReference>
<name>A0ABV7HMT0_9GAMM</name>
<feature type="transmembrane region" description="Helical" evidence="1">
    <location>
        <begin position="83"/>
        <end position="103"/>
    </location>
</feature>
<evidence type="ECO:0000313" key="3">
    <source>
        <dbReference type="Proteomes" id="UP001595476"/>
    </source>
</evidence>
<dbReference type="Pfam" id="PF11335">
    <property type="entry name" value="DUF3137"/>
    <property type="match status" value="1"/>
</dbReference>
<gene>
    <name evidence="2" type="ORF">ACFOEK_20610</name>
</gene>
<reference evidence="3" key="1">
    <citation type="journal article" date="2019" name="Int. J. Syst. Evol. Microbiol.">
        <title>The Global Catalogue of Microorganisms (GCM) 10K type strain sequencing project: providing services to taxonomists for standard genome sequencing and annotation.</title>
        <authorList>
            <consortium name="The Broad Institute Genomics Platform"/>
            <consortium name="The Broad Institute Genome Sequencing Center for Infectious Disease"/>
            <person name="Wu L."/>
            <person name="Ma J."/>
        </authorList>
    </citation>
    <scope>NUCLEOTIDE SEQUENCE [LARGE SCALE GENOMIC DNA]</scope>
    <source>
        <strain evidence="3">KCTC 52438</strain>
    </source>
</reference>
<comment type="caution">
    <text evidence="2">The sequence shown here is derived from an EMBL/GenBank/DDBJ whole genome shotgun (WGS) entry which is preliminary data.</text>
</comment>
<keyword evidence="3" id="KW-1185">Reference proteome</keyword>
<keyword evidence="1" id="KW-0472">Membrane</keyword>
<sequence>MTSHNSQVTANIAEINARVEKATSQDELVTLIRDVENHSGPLDYDDTHYRIYTWAHLILGILIPICIFFWGFLGAAVTPVYWVIHYSSFWLPLWSLYILWAVLDDRNKRLPLPTIFDTSWARIAVLGVLAVGLWFLYEWHILYWEYFNLLSMLLGFYENYAGLSVHLLIIGGLLWFWLRGRAKWRDPVSEKIFLLDALFNNDLKPVKCDGKGLAKTLGEEFAEFIRGNDIRQIKDLYQGKFEGEEHSFEYQLYCFHYVKKRTETYTDAKGNTQTRTVRDHFYRHGFIVDFPYVKSLSLDADRSISFRGEKYRGTSNEFNRIFKVKAADPISAARLLSPVLEEQLVTFAKAFKSPTLEISSRGRLCVAVQDNLLSLKRKHGLENPGAFAEEIAGHTELKEVQKILDLLHELMRYTDNNFTAETPRVSA</sequence>
<feature type="transmembrane region" description="Helical" evidence="1">
    <location>
        <begin position="115"/>
        <end position="137"/>
    </location>
</feature>
<feature type="transmembrane region" description="Helical" evidence="1">
    <location>
        <begin position="57"/>
        <end position="77"/>
    </location>
</feature>
<accession>A0ABV7HMT0</accession>
<keyword evidence="1" id="KW-1133">Transmembrane helix</keyword>
<dbReference type="EMBL" id="JBHRSZ010000009">
    <property type="protein sequence ID" value="MFC3153455.1"/>
    <property type="molecule type" value="Genomic_DNA"/>
</dbReference>
<feature type="transmembrane region" description="Helical" evidence="1">
    <location>
        <begin position="157"/>
        <end position="178"/>
    </location>
</feature>
<proteinExistence type="predicted"/>
<protein>
    <submittedName>
        <fullName evidence="2">DUF3137 domain-containing protein</fullName>
    </submittedName>
</protein>
<evidence type="ECO:0000256" key="1">
    <source>
        <dbReference type="SAM" id="Phobius"/>
    </source>
</evidence>
<dbReference type="RefSeq" id="WP_386723375.1">
    <property type="nucleotide sequence ID" value="NZ_JBHRSZ010000009.1"/>
</dbReference>
<evidence type="ECO:0000313" key="2">
    <source>
        <dbReference type="EMBL" id="MFC3153455.1"/>
    </source>
</evidence>
<organism evidence="2 3">
    <name type="scientific">Litoribrevibacter euphylliae</name>
    <dbReference type="NCBI Taxonomy" id="1834034"/>
    <lineage>
        <taxon>Bacteria</taxon>
        <taxon>Pseudomonadati</taxon>
        <taxon>Pseudomonadota</taxon>
        <taxon>Gammaproteobacteria</taxon>
        <taxon>Oceanospirillales</taxon>
        <taxon>Oceanospirillaceae</taxon>
        <taxon>Litoribrevibacter</taxon>
    </lineage>
</organism>